<evidence type="ECO:0000256" key="2">
    <source>
        <dbReference type="HAMAP-Rule" id="MF_01212"/>
    </source>
</evidence>
<dbReference type="Proteomes" id="UP000271700">
    <property type="component" value="Unassembled WGS sequence"/>
</dbReference>
<feature type="region of interest" description="Disordered" evidence="3">
    <location>
        <begin position="1"/>
        <end position="20"/>
    </location>
</feature>
<keyword evidence="1 2" id="KW-0378">Hydrolase</keyword>
<dbReference type="SUPFAM" id="SSF109604">
    <property type="entry name" value="HD-domain/PDEase-like"/>
    <property type="match status" value="1"/>
</dbReference>
<dbReference type="InterPro" id="IPR026875">
    <property type="entry name" value="PHydrolase_assoc_dom"/>
</dbReference>
<dbReference type="InterPro" id="IPR006261">
    <property type="entry name" value="dGTPase"/>
</dbReference>
<reference evidence="5 6" key="1">
    <citation type="submission" date="2018-10" db="EMBL/GenBank/DDBJ databases">
        <title>Genomic Encyclopedia of Archaeal and Bacterial Type Strains, Phase II (KMG-II): from individual species to whole genera.</title>
        <authorList>
            <person name="Goeker M."/>
        </authorList>
    </citation>
    <scope>NUCLEOTIDE SEQUENCE [LARGE SCALE GENOMIC DNA]</scope>
    <source>
        <strain evidence="5 6">DSM 29317</strain>
    </source>
</reference>
<dbReference type="NCBIfam" id="TIGR01353">
    <property type="entry name" value="dGTP_triPase"/>
    <property type="match status" value="1"/>
</dbReference>
<dbReference type="STRING" id="981384.GCA_000192475_03557"/>
<evidence type="ECO:0000259" key="4">
    <source>
        <dbReference type="PROSITE" id="PS51831"/>
    </source>
</evidence>
<accession>A0A497ZNL4</accession>
<evidence type="ECO:0000313" key="5">
    <source>
        <dbReference type="EMBL" id="RLK10900.1"/>
    </source>
</evidence>
<dbReference type="PANTHER" id="PTHR35795">
    <property type="entry name" value="SLR1885 PROTEIN"/>
    <property type="match status" value="1"/>
</dbReference>
<dbReference type="CDD" id="cd00077">
    <property type="entry name" value="HDc"/>
    <property type="match status" value="1"/>
</dbReference>
<dbReference type="InterPro" id="IPR003607">
    <property type="entry name" value="HD/PDEase_dom"/>
</dbReference>
<dbReference type="PANTHER" id="PTHR35795:SF1">
    <property type="entry name" value="BIS(5'-NUCLEOSYL)-TETRAPHOSPHATASE, SYMMETRICAL"/>
    <property type="match status" value="1"/>
</dbReference>
<proteinExistence type="inferred from homology"/>
<comment type="caution">
    <text evidence="5">The sequence shown here is derived from an EMBL/GenBank/DDBJ whole genome shotgun (WGS) entry which is preliminary data.</text>
</comment>
<keyword evidence="6" id="KW-1185">Reference proteome</keyword>
<feature type="domain" description="HD" evidence="4">
    <location>
        <begin position="63"/>
        <end position="199"/>
    </location>
</feature>
<dbReference type="GO" id="GO:0016793">
    <property type="term" value="F:triphosphoric monoester hydrolase activity"/>
    <property type="evidence" value="ECO:0007669"/>
    <property type="project" value="InterPro"/>
</dbReference>
<dbReference type="Gene3D" id="1.10.3210.10">
    <property type="entry name" value="Hypothetical protein af1432"/>
    <property type="match status" value="1"/>
</dbReference>
<dbReference type="InterPro" id="IPR023023">
    <property type="entry name" value="dNTPase_2"/>
</dbReference>
<dbReference type="Pfam" id="PF01966">
    <property type="entry name" value="HD"/>
    <property type="match status" value="1"/>
</dbReference>
<gene>
    <name evidence="5" type="ORF">CLV75_0888</name>
</gene>
<comment type="similarity">
    <text evidence="2">Belongs to the dGTPase family. Type 2 subfamily.</text>
</comment>
<evidence type="ECO:0000313" key="6">
    <source>
        <dbReference type="Proteomes" id="UP000271700"/>
    </source>
</evidence>
<dbReference type="NCBIfam" id="NF002328">
    <property type="entry name" value="PRK01286.1-3"/>
    <property type="match status" value="1"/>
</dbReference>
<evidence type="ECO:0000256" key="1">
    <source>
        <dbReference type="ARBA" id="ARBA00022801"/>
    </source>
</evidence>
<sequence length="385" mass="42955">MDRAGFASDPGRARGRLVPEEESSFRSCFQRDRDRIIHASAFRRLKHKTQVFVEHEGDSYRTRLTHSIEVAQVARTIAGALGLNPELTEAVALAHDLGHTPFGHTGEDALHALMKPYGGFDHNAQAIRIVTKLERHYAEFDGCNLTWECLEGIAKHNGPVVGELPWALAECNQGYDLELNTHASAEAQVAALSDDIAYNNHDLFDGLRAGLFSDDDIQQLPIIDACFGKVDRRYPGLDPYRRRHEALRRVFGVMVSDVIDTSRALIASSGAQSVEDIRNLGYPVIQFSDGLWAQLKQIRAFLFSRMYRAPSVMQVRIKVSKVVEELFPIYLADPKQMPGHWHGDIEAAADETALARIVSDYIAGMTDRFALQDHARLTGDHSIAI</sequence>
<protein>
    <recommendedName>
        <fullName evidence="2">Deoxyguanosinetriphosphate triphosphohydrolase-like protein</fullName>
    </recommendedName>
</protein>
<evidence type="ECO:0000256" key="3">
    <source>
        <dbReference type="SAM" id="MobiDB-lite"/>
    </source>
</evidence>
<dbReference type="Pfam" id="PF13286">
    <property type="entry name" value="HD_assoc"/>
    <property type="match status" value="1"/>
</dbReference>
<dbReference type="HAMAP" id="MF_01212">
    <property type="entry name" value="dGTPase_type2"/>
    <property type="match status" value="1"/>
</dbReference>
<dbReference type="AlphaFoldDB" id="A0A497ZNL4"/>
<dbReference type="PROSITE" id="PS51831">
    <property type="entry name" value="HD"/>
    <property type="match status" value="1"/>
</dbReference>
<dbReference type="EMBL" id="RCCT01000001">
    <property type="protein sequence ID" value="RLK10900.1"/>
    <property type="molecule type" value="Genomic_DNA"/>
</dbReference>
<dbReference type="InterPro" id="IPR051094">
    <property type="entry name" value="Diverse_Catalytic_Enzymes"/>
</dbReference>
<dbReference type="OrthoDB" id="9803619at2"/>
<organism evidence="5 6">
    <name type="scientific">Ruegeria conchae</name>
    <dbReference type="NCBI Taxonomy" id="981384"/>
    <lineage>
        <taxon>Bacteria</taxon>
        <taxon>Pseudomonadati</taxon>
        <taxon>Pseudomonadota</taxon>
        <taxon>Alphaproteobacteria</taxon>
        <taxon>Rhodobacterales</taxon>
        <taxon>Roseobacteraceae</taxon>
        <taxon>Ruegeria</taxon>
    </lineage>
</organism>
<name>A0A497ZNL4_9RHOB</name>
<dbReference type="InterPro" id="IPR006674">
    <property type="entry name" value="HD_domain"/>
</dbReference>
<dbReference type="SMART" id="SM00471">
    <property type="entry name" value="HDc"/>
    <property type="match status" value="1"/>
</dbReference>
<dbReference type="NCBIfam" id="NF002326">
    <property type="entry name" value="PRK01286.1-1"/>
    <property type="match status" value="1"/>
</dbReference>
<dbReference type="RefSeq" id="WP_010440591.1">
    <property type="nucleotide sequence ID" value="NZ_AEYW01000006.1"/>
</dbReference>